<proteinExistence type="predicted"/>
<keyword evidence="2" id="KW-1185">Reference proteome</keyword>
<dbReference type="EMBL" id="JAHQCS010000169">
    <property type="protein sequence ID" value="MBU9714234.1"/>
    <property type="molecule type" value="Genomic_DNA"/>
</dbReference>
<name>A0ABS6JLZ1_9BACI</name>
<comment type="caution">
    <text evidence="1">The sequence shown here is derived from an EMBL/GenBank/DDBJ whole genome shotgun (WGS) entry which is preliminary data.</text>
</comment>
<gene>
    <name evidence="1" type="ORF">KS419_21070</name>
</gene>
<dbReference type="RefSeq" id="WP_217068629.1">
    <property type="nucleotide sequence ID" value="NZ_JAHQCS010000169.1"/>
</dbReference>
<sequence length="59" mass="6770">MRFLLKSHVTVAGKLNRAFIPREDVAKVIYRAQDEKNKFRHSFDLVTGETPIATALKQL</sequence>
<protein>
    <submittedName>
        <fullName evidence="1">Uncharacterized protein</fullName>
    </submittedName>
</protein>
<evidence type="ECO:0000313" key="2">
    <source>
        <dbReference type="Proteomes" id="UP000784880"/>
    </source>
</evidence>
<dbReference type="Proteomes" id="UP000784880">
    <property type="component" value="Unassembled WGS sequence"/>
</dbReference>
<evidence type="ECO:0000313" key="1">
    <source>
        <dbReference type="EMBL" id="MBU9714234.1"/>
    </source>
</evidence>
<reference evidence="1 2" key="1">
    <citation type="submission" date="2021-06" db="EMBL/GenBank/DDBJ databases">
        <title>Bacillus sp. RD4P76, an endophyte from a halophyte.</title>
        <authorList>
            <person name="Sun J.-Q."/>
        </authorList>
    </citation>
    <scope>NUCLEOTIDE SEQUENCE [LARGE SCALE GENOMIC DNA]</scope>
    <source>
        <strain evidence="1 2">CGMCC 1.15917</strain>
    </source>
</reference>
<organism evidence="1 2">
    <name type="scientific">Evansella tamaricis</name>
    <dbReference type="NCBI Taxonomy" id="2069301"/>
    <lineage>
        <taxon>Bacteria</taxon>
        <taxon>Bacillati</taxon>
        <taxon>Bacillota</taxon>
        <taxon>Bacilli</taxon>
        <taxon>Bacillales</taxon>
        <taxon>Bacillaceae</taxon>
        <taxon>Evansella</taxon>
    </lineage>
</organism>
<accession>A0ABS6JLZ1</accession>